<proteinExistence type="predicted"/>
<sequence>MKMKEPIIKGEFLLQKSPGKGGWTYASIPGKIKGKSNAFGWVKVKGSIDGFPIQQYNIMPLNNGHMFLPVKAAIRKIIGKWPGDYVKVVLYLDEDPIQIPEDIMECFRQEPASLLLTFQSFTEGQQKAYLDWIYAAKKEDTQADRIALMMHKLSKNLTLHQQEKNE</sequence>
<dbReference type="Pfam" id="PF13376">
    <property type="entry name" value="OmdA"/>
    <property type="match status" value="1"/>
</dbReference>
<gene>
    <name evidence="1" type="ORF">FGG15_05005</name>
</gene>
<comment type="caution">
    <text evidence="1">The sequence shown here is derived from an EMBL/GenBank/DDBJ whole genome shotgun (WGS) entry which is preliminary data.</text>
</comment>
<dbReference type="Proteomes" id="UP000751614">
    <property type="component" value="Unassembled WGS sequence"/>
</dbReference>
<dbReference type="Gene3D" id="2.40.30.100">
    <property type="entry name" value="AF2212/PG0164-like"/>
    <property type="match status" value="1"/>
</dbReference>
<keyword evidence="2" id="KW-1185">Reference proteome</keyword>
<dbReference type="InterPro" id="IPR015018">
    <property type="entry name" value="DUF1905"/>
</dbReference>
<organism evidence="1 2">
    <name type="scientific">Flagellimonas algicola</name>
    <dbReference type="NCBI Taxonomy" id="2583815"/>
    <lineage>
        <taxon>Bacteria</taxon>
        <taxon>Pseudomonadati</taxon>
        <taxon>Bacteroidota</taxon>
        <taxon>Flavobacteriia</taxon>
        <taxon>Flavobacteriales</taxon>
        <taxon>Flavobacteriaceae</taxon>
        <taxon>Flagellimonas</taxon>
    </lineage>
</organism>
<dbReference type="InterPro" id="IPR037079">
    <property type="entry name" value="AF2212/PG0164-like_sf"/>
</dbReference>
<reference evidence="1 2" key="1">
    <citation type="submission" date="2019-05" db="EMBL/GenBank/DDBJ databases">
        <title>Flagellimonas sp. AsT0115, sp. nov., isolated from a marine red algae, Asparagopsis taxiformis.</title>
        <authorList>
            <person name="Kim J."/>
            <person name="Jeong S.E."/>
            <person name="Jeon C.O."/>
        </authorList>
    </citation>
    <scope>NUCLEOTIDE SEQUENCE [LARGE SCALE GENOMIC DNA]</scope>
    <source>
        <strain evidence="1 2">AsT0115</strain>
    </source>
</reference>
<evidence type="ECO:0000313" key="2">
    <source>
        <dbReference type="Proteomes" id="UP000751614"/>
    </source>
</evidence>
<dbReference type="EMBL" id="VCNI01000001">
    <property type="protein sequence ID" value="TMU56907.1"/>
    <property type="molecule type" value="Genomic_DNA"/>
</dbReference>
<accession>A0ABY2WQF3</accession>
<evidence type="ECO:0000313" key="1">
    <source>
        <dbReference type="EMBL" id="TMU56907.1"/>
    </source>
</evidence>
<protein>
    <submittedName>
        <fullName evidence="1">DUF1905 domain-containing protein</fullName>
    </submittedName>
</protein>
<dbReference type="SUPFAM" id="SSF141694">
    <property type="entry name" value="AF2212/PG0164-like"/>
    <property type="match status" value="1"/>
</dbReference>
<name>A0ABY2WQF3_9FLAO</name>
<dbReference type="Pfam" id="PF08922">
    <property type="entry name" value="DUF1905"/>
    <property type="match status" value="1"/>
</dbReference>